<evidence type="ECO:0000313" key="2">
    <source>
        <dbReference type="Proteomes" id="UP000515733"/>
    </source>
</evidence>
<dbReference type="Proteomes" id="UP000515733">
    <property type="component" value="Chromosome"/>
</dbReference>
<organism evidence="1 2">
    <name type="scientific">Denitratisoma oestradiolicum</name>
    <dbReference type="NCBI Taxonomy" id="311182"/>
    <lineage>
        <taxon>Bacteria</taxon>
        <taxon>Pseudomonadati</taxon>
        <taxon>Pseudomonadota</taxon>
        <taxon>Betaproteobacteria</taxon>
        <taxon>Nitrosomonadales</taxon>
        <taxon>Sterolibacteriaceae</taxon>
        <taxon>Denitratisoma</taxon>
    </lineage>
</organism>
<dbReference type="AlphaFoldDB" id="A0A6S6XW33"/>
<keyword evidence="2" id="KW-1185">Reference proteome</keyword>
<dbReference type="Gene3D" id="1.25.40.10">
    <property type="entry name" value="Tetratricopeptide repeat domain"/>
    <property type="match status" value="1"/>
</dbReference>
<evidence type="ECO:0000313" key="1">
    <source>
        <dbReference type="EMBL" id="CAB1367182.1"/>
    </source>
</evidence>
<dbReference type="Pfam" id="PF14559">
    <property type="entry name" value="TPR_19"/>
    <property type="match status" value="1"/>
</dbReference>
<gene>
    <name evidence="1" type="ORF">DENOEST_0010</name>
</gene>
<dbReference type="InterPro" id="IPR011990">
    <property type="entry name" value="TPR-like_helical_dom_sf"/>
</dbReference>
<sequence length="62" mass="6607">MAVGENAQATLALERLVLLQPDNAGAWLDLAVASLQLGDRANAQRALDQVERASPRRRASAP</sequence>
<protein>
    <submittedName>
        <fullName evidence="1">Uncharacterized protein</fullName>
    </submittedName>
</protein>
<dbReference type="RefSeq" id="WP_183148165.1">
    <property type="nucleotide sequence ID" value="NZ_LR778301.1"/>
</dbReference>
<reference evidence="1 2" key="1">
    <citation type="submission" date="2020-03" db="EMBL/GenBank/DDBJ databases">
        <authorList>
            <consortium name="Genoscope - CEA"/>
            <person name="William W."/>
        </authorList>
    </citation>
    <scope>NUCLEOTIDE SEQUENCE [LARGE SCALE GENOMIC DNA]</scope>
    <source>
        <strain evidence="2">DSM 16959</strain>
    </source>
</reference>
<name>A0A6S6XW33_9PROT</name>
<dbReference type="KEGG" id="doe:DENOEST_0010"/>
<dbReference type="SUPFAM" id="SSF48452">
    <property type="entry name" value="TPR-like"/>
    <property type="match status" value="1"/>
</dbReference>
<proteinExistence type="predicted"/>
<dbReference type="EMBL" id="LR778301">
    <property type="protein sequence ID" value="CAB1367182.1"/>
    <property type="molecule type" value="Genomic_DNA"/>
</dbReference>
<accession>A0A6S6XW33</accession>